<accession>A0A2I0AQT4</accession>
<dbReference type="EMBL" id="KZ451959">
    <property type="protein sequence ID" value="PKA57904.1"/>
    <property type="molecule type" value="Genomic_DNA"/>
</dbReference>
<dbReference type="STRING" id="1088818.A0A2I0AQT4"/>
<reference evidence="1 2" key="1">
    <citation type="journal article" date="2017" name="Nature">
        <title>The Apostasia genome and the evolution of orchids.</title>
        <authorList>
            <person name="Zhang G.Q."/>
            <person name="Liu K.W."/>
            <person name="Li Z."/>
            <person name="Lohaus R."/>
            <person name="Hsiao Y.Y."/>
            <person name="Niu S.C."/>
            <person name="Wang J.Y."/>
            <person name="Lin Y.C."/>
            <person name="Xu Q."/>
            <person name="Chen L.J."/>
            <person name="Yoshida K."/>
            <person name="Fujiwara S."/>
            <person name="Wang Z.W."/>
            <person name="Zhang Y.Q."/>
            <person name="Mitsuda N."/>
            <person name="Wang M."/>
            <person name="Liu G.H."/>
            <person name="Pecoraro L."/>
            <person name="Huang H.X."/>
            <person name="Xiao X.J."/>
            <person name="Lin M."/>
            <person name="Wu X.Y."/>
            <person name="Wu W.L."/>
            <person name="Chen Y.Y."/>
            <person name="Chang S.B."/>
            <person name="Sakamoto S."/>
            <person name="Ohme-Takagi M."/>
            <person name="Yagi M."/>
            <person name="Zeng S.J."/>
            <person name="Shen C.Y."/>
            <person name="Yeh C.M."/>
            <person name="Luo Y.B."/>
            <person name="Tsai W.C."/>
            <person name="Van de Peer Y."/>
            <person name="Liu Z.J."/>
        </authorList>
    </citation>
    <scope>NUCLEOTIDE SEQUENCE [LARGE SCALE GENOMIC DNA]</scope>
    <source>
        <strain evidence="2">cv. Shenzhen</strain>
        <tissue evidence="1">Stem</tissue>
    </source>
</reference>
<gene>
    <name evidence="1" type="ORF">AXF42_Ash012443</name>
</gene>
<evidence type="ECO:0000313" key="1">
    <source>
        <dbReference type="EMBL" id="PKA57904.1"/>
    </source>
</evidence>
<sequence length="90" mass="10006">MIKLKSRKFFKRTSEVGRSAAAAAAGGRRLEVGWELRPGGMLVQKRAHDSGGTITVRISTGAWWRDVVVGATAKFGRLKPFKILIFMRFN</sequence>
<dbReference type="AlphaFoldDB" id="A0A2I0AQT4"/>
<evidence type="ECO:0000313" key="2">
    <source>
        <dbReference type="Proteomes" id="UP000236161"/>
    </source>
</evidence>
<proteinExistence type="predicted"/>
<dbReference type="Proteomes" id="UP000236161">
    <property type="component" value="Unassembled WGS sequence"/>
</dbReference>
<dbReference type="OrthoDB" id="428577at2759"/>
<organism evidence="1 2">
    <name type="scientific">Apostasia shenzhenica</name>
    <dbReference type="NCBI Taxonomy" id="1088818"/>
    <lineage>
        <taxon>Eukaryota</taxon>
        <taxon>Viridiplantae</taxon>
        <taxon>Streptophyta</taxon>
        <taxon>Embryophyta</taxon>
        <taxon>Tracheophyta</taxon>
        <taxon>Spermatophyta</taxon>
        <taxon>Magnoliopsida</taxon>
        <taxon>Liliopsida</taxon>
        <taxon>Asparagales</taxon>
        <taxon>Orchidaceae</taxon>
        <taxon>Apostasioideae</taxon>
        <taxon>Apostasia</taxon>
    </lineage>
</organism>
<name>A0A2I0AQT4_9ASPA</name>
<dbReference type="PANTHER" id="PTHR47376">
    <property type="entry name" value="OS02G0597700 PROTEIN"/>
    <property type="match status" value="1"/>
</dbReference>
<protein>
    <submittedName>
        <fullName evidence="1">Uncharacterized protein</fullName>
    </submittedName>
</protein>
<keyword evidence="2" id="KW-1185">Reference proteome</keyword>